<dbReference type="EMBL" id="JAIWQS010000005">
    <property type="protein sequence ID" value="KAJ8763619.1"/>
    <property type="molecule type" value="Genomic_DNA"/>
</dbReference>
<organism evidence="2 3">
    <name type="scientific">Erythroxylum novogranatense</name>
    <dbReference type="NCBI Taxonomy" id="1862640"/>
    <lineage>
        <taxon>Eukaryota</taxon>
        <taxon>Viridiplantae</taxon>
        <taxon>Streptophyta</taxon>
        <taxon>Embryophyta</taxon>
        <taxon>Tracheophyta</taxon>
        <taxon>Spermatophyta</taxon>
        <taxon>Magnoliopsida</taxon>
        <taxon>eudicotyledons</taxon>
        <taxon>Gunneridae</taxon>
        <taxon>Pentapetalae</taxon>
        <taxon>rosids</taxon>
        <taxon>fabids</taxon>
        <taxon>Malpighiales</taxon>
        <taxon>Erythroxylaceae</taxon>
        <taxon>Erythroxylum</taxon>
    </lineage>
</organism>
<dbReference type="Proteomes" id="UP001159364">
    <property type="component" value="Linkage Group LG05"/>
</dbReference>
<evidence type="ECO:0000256" key="1">
    <source>
        <dbReference type="SAM" id="MobiDB-lite"/>
    </source>
</evidence>
<keyword evidence="3" id="KW-1185">Reference proteome</keyword>
<sequence length="351" mass="39025">MEKEKAATDHVISSFNKKLDFNRSLSAVNCAPPLPSSRLSGEKTKPQSLVSLCLGVLGKHLDDVVADLAEIATGFPSHLKMAISAIARRRKLLNDEVLISLADSSWEILDISGSEVTDSGLIRIAEICKFLRALDISQCNNITAAGVSVVLQNCRSLQTLRCGGCPKSDYTARNCLCLLKLELKHVDGDSWEELDVAEISHGAESLRWLVWPKVNPESLNFLVTECPRIIVNPKPSPFEYRGMEVPIEAFPDIALDHPFVKDIDPKTWAVRGFAPRPVASSLSNPNELSMAEKFRLAFLERDTRLAPKRAKNARQHQRRAERDWMTTSTERKAIALASRATKSLRCKSRNL</sequence>
<accession>A0AAV8TCA3</accession>
<dbReference type="AlphaFoldDB" id="A0AAV8TCA3"/>
<dbReference type="GO" id="GO:0031146">
    <property type="term" value="P:SCF-dependent proteasomal ubiquitin-dependent protein catabolic process"/>
    <property type="evidence" value="ECO:0007669"/>
    <property type="project" value="TreeGrafter"/>
</dbReference>
<protein>
    <recommendedName>
        <fullName evidence="4">RNI-like superfamily protein</fullName>
    </recommendedName>
</protein>
<feature type="compositionally biased region" description="Basic residues" evidence="1">
    <location>
        <begin position="308"/>
        <end position="317"/>
    </location>
</feature>
<dbReference type="GO" id="GO:0019005">
    <property type="term" value="C:SCF ubiquitin ligase complex"/>
    <property type="evidence" value="ECO:0007669"/>
    <property type="project" value="TreeGrafter"/>
</dbReference>
<proteinExistence type="predicted"/>
<dbReference type="InterPro" id="IPR032675">
    <property type="entry name" value="LRR_dom_sf"/>
</dbReference>
<gene>
    <name evidence="2" type="ORF">K2173_003091</name>
</gene>
<dbReference type="PANTHER" id="PTHR13318">
    <property type="entry name" value="PARTNER OF PAIRED, ISOFORM B-RELATED"/>
    <property type="match status" value="1"/>
</dbReference>
<dbReference type="PANTHER" id="PTHR13318:SF119">
    <property type="entry name" value="RNI-LIKE SUPERFAMILY PROTEIN"/>
    <property type="match status" value="1"/>
</dbReference>
<dbReference type="SUPFAM" id="SSF52047">
    <property type="entry name" value="RNI-like"/>
    <property type="match status" value="1"/>
</dbReference>
<dbReference type="Gene3D" id="3.80.10.10">
    <property type="entry name" value="Ribonuclease Inhibitor"/>
    <property type="match status" value="1"/>
</dbReference>
<reference evidence="2 3" key="1">
    <citation type="submission" date="2021-09" db="EMBL/GenBank/DDBJ databases">
        <title>Genomic insights and catalytic innovation underlie evolution of tropane alkaloids biosynthesis.</title>
        <authorList>
            <person name="Wang Y.-J."/>
            <person name="Tian T."/>
            <person name="Huang J.-P."/>
            <person name="Huang S.-X."/>
        </authorList>
    </citation>
    <scope>NUCLEOTIDE SEQUENCE [LARGE SCALE GENOMIC DNA]</scope>
    <source>
        <strain evidence="2">KIB-2018</strain>
        <tissue evidence="2">Leaf</tissue>
    </source>
</reference>
<evidence type="ECO:0000313" key="3">
    <source>
        <dbReference type="Proteomes" id="UP001159364"/>
    </source>
</evidence>
<name>A0AAV8TCA3_9ROSI</name>
<comment type="caution">
    <text evidence="2">The sequence shown here is derived from an EMBL/GenBank/DDBJ whole genome shotgun (WGS) entry which is preliminary data.</text>
</comment>
<evidence type="ECO:0000313" key="2">
    <source>
        <dbReference type="EMBL" id="KAJ8763619.1"/>
    </source>
</evidence>
<feature type="region of interest" description="Disordered" evidence="1">
    <location>
        <begin position="308"/>
        <end position="327"/>
    </location>
</feature>
<evidence type="ECO:0008006" key="4">
    <source>
        <dbReference type="Google" id="ProtNLM"/>
    </source>
</evidence>
<feature type="compositionally biased region" description="Basic and acidic residues" evidence="1">
    <location>
        <begin position="318"/>
        <end position="327"/>
    </location>
</feature>